<feature type="compositionally biased region" description="Low complexity" evidence="9">
    <location>
        <begin position="288"/>
        <end position="309"/>
    </location>
</feature>
<protein>
    <recommendedName>
        <fullName evidence="2">RING-type E3 ubiquitin transferase</fullName>
        <ecNumber evidence="2">2.3.2.27</ecNumber>
    </recommendedName>
</protein>
<evidence type="ECO:0000256" key="9">
    <source>
        <dbReference type="SAM" id="MobiDB-lite"/>
    </source>
</evidence>
<reference evidence="11" key="1">
    <citation type="submission" date="2015-10" db="EMBL/GenBank/DDBJ databases">
        <authorList>
            <person name="Martinez-Garcia P.J."/>
            <person name="Crepeau M.W."/>
            <person name="Puiu D."/>
            <person name="Gonzalez-Ibeas D."/>
            <person name="Whalen J."/>
            <person name="Stevens K."/>
            <person name="Paul R."/>
            <person name="Butterfield T."/>
            <person name="Britton M."/>
            <person name="Reagan R."/>
            <person name="Chakraborty S."/>
            <person name="Walawage S.L."/>
            <person name="Vasquez-Gross H.A."/>
            <person name="Cardeno C."/>
            <person name="Famula R."/>
            <person name="Pratt K."/>
            <person name="Kuruganti S."/>
            <person name="Aradhya M.K."/>
            <person name="Leslie C.A."/>
            <person name="Dandekar A.M."/>
            <person name="Salzberg S.L."/>
            <person name="Wegrzyn J.L."/>
            <person name="Langley C.H."/>
            <person name="Neale D.B."/>
        </authorList>
    </citation>
    <scope>NUCLEOTIDE SEQUENCE</scope>
    <source>
        <tissue evidence="11">Leaves</tissue>
    </source>
</reference>
<dbReference type="Proteomes" id="UP000619265">
    <property type="component" value="Unassembled WGS sequence"/>
</dbReference>
<dbReference type="Gramene" id="Jr05_13360_p1">
    <property type="protein sequence ID" value="cds.Jr05_13360_p1"/>
    <property type="gene ID" value="Jr05_13360"/>
</dbReference>
<dbReference type="EMBL" id="LIHL02000005">
    <property type="protein sequence ID" value="KAF5471047.1"/>
    <property type="molecule type" value="Genomic_DNA"/>
</dbReference>
<feature type="region of interest" description="Disordered" evidence="9">
    <location>
        <begin position="281"/>
        <end position="361"/>
    </location>
</feature>
<evidence type="ECO:0000313" key="12">
    <source>
        <dbReference type="Proteomes" id="UP000619265"/>
    </source>
</evidence>
<dbReference type="EC" id="2.3.2.27" evidence="2"/>
<dbReference type="SUPFAM" id="SSF57850">
    <property type="entry name" value="RING/U-box"/>
    <property type="match status" value="1"/>
</dbReference>
<sequence length="361" mass="40877">MPRTTLSSHCFEGHRGLKLKVFYITIYSKEEMSSTANTHWCYQCGVRFRLEVEEVVCPYCYRGFIQELSEVQDLAPEDVSAPISGDHYHQAPDIMDLLYALMTRRSPSTRPDVVDYVDAFMRQRMAGRNPNFDVRVRSGLVPEQSWTFFNGPDPDLIFNRTPGSAFSNGGTRSGLRDADISNYFIGQGFEELIEQLSMNDRRGPPPAPRSLIDSMPSIKITQAHMRTDSHCPVCKERFELGTEARQMPCNHIYHSDCIVPWLAQHNSCPVCRLEIPAQGTNCPRVRRSSGGSSSSSSNYGSSGGMENSSQNPGRRNPWSFTWPFRSSNSSTRNHAEDRGRNTSATHEQNDERSYSGWPFDY</sequence>
<dbReference type="GO" id="GO:0061630">
    <property type="term" value="F:ubiquitin protein ligase activity"/>
    <property type="evidence" value="ECO:0007669"/>
    <property type="project" value="UniProtKB-EC"/>
</dbReference>
<keyword evidence="3" id="KW-0808">Transferase</keyword>
<keyword evidence="4" id="KW-0479">Metal-binding</keyword>
<dbReference type="GO" id="GO:0008270">
    <property type="term" value="F:zinc ion binding"/>
    <property type="evidence" value="ECO:0007669"/>
    <property type="project" value="UniProtKB-KW"/>
</dbReference>
<evidence type="ECO:0000256" key="1">
    <source>
        <dbReference type="ARBA" id="ARBA00000900"/>
    </source>
</evidence>
<keyword evidence="7" id="KW-0862">Zinc</keyword>
<dbReference type="AlphaFoldDB" id="A0A833XLH6"/>
<dbReference type="PROSITE" id="PS50089">
    <property type="entry name" value="ZF_RING_2"/>
    <property type="match status" value="1"/>
</dbReference>
<feature type="domain" description="RING-type" evidence="10">
    <location>
        <begin position="231"/>
        <end position="272"/>
    </location>
</feature>
<evidence type="ECO:0000256" key="7">
    <source>
        <dbReference type="ARBA" id="ARBA00022833"/>
    </source>
</evidence>
<comment type="catalytic activity">
    <reaction evidence="1">
        <text>S-ubiquitinyl-[E2 ubiquitin-conjugating enzyme]-L-cysteine + [acceptor protein]-L-lysine = [E2 ubiquitin-conjugating enzyme]-L-cysteine + N(6)-ubiquitinyl-[acceptor protein]-L-lysine.</text>
        <dbReference type="EC" id="2.3.2.27"/>
    </reaction>
</comment>
<dbReference type="CDD" id="cd16667">
    <property type="entry name" value="RING-H2_RNF126-like"/>
    <property type="match status" value="1"/>
</dbReference>
<dbReference type="FunFam" id="3.30.40.10:FF:000022">
    <property type="entry name" value="E3 ubiquitin-protein ligase RING1-like"/>
    <property type="match status" value="1"/>
</dbReference>
<organism evidence="11 12">
    <name type="scientific">Juglans regia</name>
    <name type="common">English walnut</name>
    <dbReference type="NCBI Taxonomy" id="51240"/>
    <lineage>
        <taxon>Eukaryota</taxon>
        <taxon>Viridiplantae</taxon>
        <taxon>Streptophyta</taxon>
        <taxon>Embryophyta</taxon>
        <taxon>Tracheophyta</taxon>
        <taxon>Spermatophyta</taxon>
        <taxon>Magnoliopsida</taxon>
        <taxon>eudicotyledons</taxon>
        <taxon>Gunneridae</taxon>
        <taxon>Pentapetalae</taxon>
        <taxon>rosids</taxon>
        <taxon>fabids</taxon>
        <taxon>Fagales</taxon>
        <taxon>Juglandaceae</taxon>
        <taxon>Juglans</taxon>
    </lineage>
</organism>
<dbReference type="PANTHER" id="PTHR15710:SF191">
    <property type="entry name" value="RING-TYPE E3 UBIQUITIN TRANSFERASE"/>
    <property type="match status" value="1"/>
</dbReference>
<evidence type="ECO:0000256" key="8">
    <source>
        <dbReference type="PROSITE-ProRule" id="PRU00175"/>
    </source>
</evidence>
<dbReference type="Pfam" id="PF13639">
    <property type="entry name" value="zf-RING_2"/>
    <property type="match status" value="1"/>
</dbReference>
<dbReference type="InterPro" id="IPR013083">
    <property type="entry name" value="Znf_RING/FYVE/PHD"/>
</dbReference>
<reference evidence="11" key="2">
    <citation type="submission" date="2020-03" db="EMBL/GenBank/DDBJ databases">
        <title>Walnut 2.0.</title>
        <authorList>
            <person name="Marrano A."/>
            <person name="Britton M."/>
            <person name="Zimin A.V."/>
            <person name="Zaini P.A."/>
            <person name="Workman R."/>
            <person name="Puiu D."/>
            <person name="Bianco L."/>
            <person name="Allen B.J."/>
            <person name="Troggio M."/>
            <person name="Leslie C.A."/>
            <person name="Timp W."/>
            <person name="Dendekar A."/>
            <person name="Salzberg S.L."/>
            <person name="Neale D.B."/>
        </authorList>
    </citation>
    <scope>NUCLEOTIDE SEQUENCE</scope>
    <source>
        <tissue evidence="11">Leaves</tissue>
    </source>
</reference>
<keyword evidence="5 8" id="KW-0863">Zinc-finger</keyword>
<evidence type="ECO:0000256" key="3">
    <source>
        <dbReference type="ARBA" id="ARBA00022679"/>
    </source>
</evidence>
<dbReference type="PANTHER" id="PTHR15710">
    <property type="entry name" value="E3 UBIQUITIN-PROTEIN LIGASE PRAJA"/>
    <property type="match status" value="1"/>
</dbReference>
<name>A0A833XLH6_JUGRE</name>
<evidence type="ECO:0000256" key="5">
    <source>
        <dbReference type="ARBA" id="ARBA00022771"/>
    </source>
</evidence>
<accession>A0A833XLH6</accession>
<gene>
    <name evidence="11" type="ORF">F2P56_011524</name>
</gene>
<evidence type="ECO:0000256" key="6">
    <source>
        <dbReference type="ARBA" id="ARBA00022786"/>
    </source>
</evidence>
<keyword evidence="6" id="KW-0833">Ubl conjugation pathway</keyword>
<dbReference type="SMART" id="SM00184">
    <property type="entry name" value="RING"/>
    <property type="match status" value="1"/>
</dbReference>
<dbReference type="InterPro" id="IPR001841">
    <property type="entry name" value="Znf_RING"/>
</dbReference>
<dbReference type="Gene3D" id="3.30.40.10">
    <property type="entry name" value="Zinc/RING finger domain, C3HC4 (zinc finger)"/>
    <property type="match status" value="1"/>
</dbReference>
<proteinExistence type="predicted"/>
<comment type="caution">
    <text evidence="11">The sequence shown here is derived from an EMBL/GenBank/DDBJ whole genome shotgun (WGS) entry which is preliminary data.</text>
</comment>
<evidence type="ECO:0000259" key="10">
    <source>
        <dbReference type="PROSITE" id="PS50089"/>
    </source>
</evidence>
<evidence type="ECO:0000256" key="2">
    <source>
        <dbReference type="ARBA" id="ARBA00012483"/>
    </source>
</evidence>
<evidence type="ECO:0000256" key="4">
    <source>
        <dbReference type="ARBA" id="ARBA00022723"/>
    </source>
</evidence>
<evidence type="ECO:0000313" key="11">
    <source>
        <dbReference type="EMBL" id="KAF5471047.1"/>
    </source>
</evidence>